<dbReference type="InterPro" id="IPR036291">
    <property type="entry name" value="NAD(P)-bd_dom_sf"/>
</dbReference>
<reference evidence="1" key="1">
    <citation type="submission" date="2021-11" db="EMBL/GenBank/DDBJ databases">
        <authorList>
            <consortium name="Genoscope - CEA"/>
            <person name="William W."/>
        </authorList>
    </citation>
    <scope>NUCLEOTIDE SEQUENCE</scope>
</reference>
<keyword evidence="2" id="KW-1185">Reference proteome</keyword>
<sequence>MQCFGVDLYKDETRGGTYSIADQVARFSKAISDGNERYLDVASVYDGSYLKDKTVLVTGGNRGLGLALCKRCVADGATVLVFGRKQSDELKELGCVQMTGVDVTNTSAVKNACRKVVEQGYQLDIVINNAGYFYGPREAVTPTDTMHYDEQLKQIDVCAVGPLRVSACLRQAHALKKDAQIIIITSQAGSVQWRFTQNRNVGGDYGHHMSRAACNMGAVLLGEELRADGMSVVLLHPGFCRTEMTRKYESIWDAEGAVDADVGAMRVLFEVGRKHESGSYINCEDGLRIPW</sequence>
<evidence type="ECO:0000313" key="1">
    <source>
        <dbReference type="EMBL" id="CAH0379000.1"/>
    </source>
</evidence>
<dbReference type="OrthoDB" id="5296at2759"/>
<protein>
    <submittedName>
        <fullName evidence="1">Uncharacterized protein</fullName>
    </submittedName>
</protein>
<dbReference type="PRINTS" id="PR00081">
    <property type="entry name" value="GDHRDH"/>
</dbReference>
<gene>
    <name evidence="1" type="ORF">PECAL_6P06010</name>
</gene>
<dbReference type="Proteomes" id="UP000789595">
    <property type="component" value="Unassembled WGS sequence"/>
</dbReference>
<dbReference type="InterPro" id="IPR052184">
    <property type="entry name" value="SDR_enzymes"/>
</dbReference>
<dbReference type="InterPro" id="IPR002347">
    <property type="entry name" value="SDR_fam"/>
</dbReference>
<name>A0A8J2T1X6_9STRA</name>
<dbReference type="PANTHER" id="PTHR45458">
    <property type="entry name" value="SHORT-CHAIN DEHYDROGENASE/REDUCTASE SDR"/>
    <property type="match status" value="1"/>
</dbReference>
<comment type="caution">
    <text evidence="1">The sequence shown here is derived from an EMBL/GenBank/DDBJ whole genome shotgun (WGS) entry which is preliminary data.</text>
</comment>
<dbReference type="SUPFAM" id="SSF51735">
    <property type="entry name" value="NAD(P)-binding Rossmann-fold domains"/>
    <property type="match status" value="1"/>
</dbReference>
<dbReference type="EMBL" id="CAKKNE010000006">
    <property type="protein sequence ID" value="CAH0379000.1"/>
    <property type="molecule type" value="Genomic_DNA"/>
</dbReference>
<proteinExistence type="predicted"/>
<accession>A0A8J2T1X6</accession>
<dbReference type="AlphaFoldDB" id="A0A8J2T1X6"/>
<dbReference type="GO" id="GO:0016616">
    <property type="term" value="F:oxidoreductase activity, acting on the CH-OH group of donors, NAD or NADP as acceptor"/>
    <property type="evidence" value="ECO:0007669"/>
    <property type="project" value="TreeGrafter"/>
</dbReference>
<organism evidence="1 2">
    <name type="scientific">Pelagomonas calceolata</name>
    <dbReference type="NCBI Taxonomy" id="35677"/>
    <lineage>
        <taxon>Eukaryota</taxon>
        <taxon>Sar</taxon>
        <taxon>Stramenopiles</taxon>
        <taxon>Ochrophyta</taxon>
        <taxon>Pelagophyceae</taxon>
        <taxon>Pelagomonadales</taxon>
        <taxon>Pelagomonadaceae</taxon>
        <taxon>Pelagomonas</taxon>
    </lineage>
</organism>
<dbReference type="Pfam" id="PF00106">
    <property type="entry name" value="adh_short"/>
    <property type="match status" value="1"/>
</dbReference>
<evidence type="ECO:0000313" key="2">
    <source>
        <dbReference type="Proteomes" id="UP000789595"/>
    </source>
</evidence>
<dbReference type="PANTHER" id="PTHR45458:SF2">
    <property type="entry name" value="OXIDOREDUCTASE, SHORT CHAIN DEHYDROGENASE_REDUCTASE FAMILY SUPERFAMILY (AFU_ORTHOLOGUE AFUA_3G13450)"/>
    <property type="match status" value="1"/>
</dbReference>
<dbReference type="Gene3D" id="3.40.50.720">
    <property type="entry name" value="NAD(P)-binding Rossmann-like Domain"/>
    <property type="match status" value="1"/>
</dbReference>